<keyword evidence="3" id="KW-1185">Reference proteome</keyword>
<gene>
    <name evidence="2" type="ORF">B0H16DRAFT_1338529</name>
</gene>
<protein>
    <submittedName>
        <fullName evidence="2">Uncharacterized protein</fullName>
    </submittedName>
</protein>
<organism evidence="2 3">
    <name type="scientific">Mycena metata</name>
    <dbReference type="NCBI Taxonomy" id="1033252"/>
    <lineage>
        <taxon>Eukaryota</taxon>
        <taxon>Fungi</taxon>
        <taxon>Dikarya</taxon>
        <taxon>Basidiomycota</taxon>
        <taxon>Agaricomycotina</taxon>
        <taxon>Agaricomycetes</taxon>
        <taxon>Agaricomycetidae</taxon>
        <taxon>Agaricales</taxon>
        <taxon>Marasmiineae</taxon>
        <taxon>Mycenaceae</taxon>
        <taxon>Mycena</taxon>
    </lineage>
</organism>
<name>A0AAD7HBS8_9AGAR</name>
<evidence type="ECO:0000313" key="3">
    <source>
        <dbReference type="Proteomes" id="UP001215598"/>
    </source>
</evidence>
<comment type="caution">
    <text evidence="2">The sequence shown here is derived from an EMBL/GenBank/DDBJ whole genome shotgun (WGS) entry which is preliminary data.</text>
</comment>
<dbReference type="Proteomes" id="UP001215598">
    <property type="component" value="Unassembled WGS sequence"/>
</dbReference>
<sequence length="708" mass="80065">MRQKKSPEDLKLRKALENMRYKSCTKEDIIFLRSRVASDRTGHPHLDSVVFRDVSVITAWNVHKDTINQLGAERFATDTGQELVEFFSVDRLSPKSLEPTGRWKNLDQAHLKRISPTLQNQLWKAAPSTTSEHVAGCLKLCVGMPVMIKANEATELCITKGQEAIVRGWNEVIAPHGKRVLETLFVELIKPPRPVQIADLPLNVVPLPRSTTTMTTLLRDDSVLSIARDQVLVLPNFSMTDYGAQGKSRSCNVVHLNNCKNHMGYYVCLSRGTEAATTAIIQGFEEKVITGGLSGHMRQEFRELEMLDEITRLKEANELPPSVTGIYRGQLLSSFRKWRKGEPDPTHFHPAIRYNTRLDKGFQFQTEYDTWKATRIEDGDTIGKKRKKSGSANKPSKKTKLGTAPYDMEVEPKQLTINNPKPPGSFNGCNEMPVGLVWDSVNWSCSYDSIFTPLGHLWRHDRETWGPILTRLHPLWSVWCEFMASDGDQPEIARNNVRRLLTWADPIKFPLGPTRVALDNLLNAVANPDAAGKAIVYCEQCNHREPGEIEIISMLLVAYRITALDRECGGRVTLSQWIMRHLDGVIRQRCSNCNFNRTRRRTVTFKVPPVLIISVQMYGELLLDGELTFLANGTEETLRLAGITYFSPQAQHFTSITATPDGSLWYHDGITTRRRCNLVGNINTINKEELQKRGDYIVGCAIYVKKLV</sequence>
<accession>A0AAD7HBS8</accession>
<dbReference type="AlphaFoldDB" id="A0AAD7HBS8"/>
<proteinExistence type="predicted"/>
<evidence type="ECO:0000313" key="2">
    <source>
        <dbReference type="EMBL" id="KAJ7716873.1"/>
    </source>
</evidence>
<dbReference type="EMBL" id="JARKIB010000285">
    <property type="protein sequence ID" value="KAJ7716873.1"/>
    <property type="molecule type" value="Genomic_DNA"/>
</dbReference>
<reference evidence="2" key="1">
    <citation type="submission" date="2023-03" db="EMBL/GenBank/DDBJ databases">
        <title>Massive genome expansion in bonnet fungi (Mycena s.s.) driven by repeated elements and novel gene families across ecological guilds.</title>
        <authorList>
            <consortium name="Lawrence Berkeley National Laboratory"/>
            <person name="Harder C.B."/>
            <person name="Miyauchi S."/>
            <person name="Viragh M."/>
            <person name="Kuo A."/>
            <person name="Thoen E."/>
            <person name="Andreopoulos B."/>
            <person name="Lu D."/>
            <person name="Skrede I."/>
            <person name="Drula E."/>
            <person name="Henrissat B."/>
            <person name="Morin E."/>
            <person name="Kohler A."/>
            <person name="Barry K."/>
            <person name="LaButti K."/>
            <person name="Morin E."/>
            <person name="Salamov A."/>
            <person name="Lipzen A."/>
            <person name="Mereny Z."/>
            <person name="Hegedus B."/>
            <person name="Baldrian P."/>
            <person name="Stursova M."/>
            <person name="Weitz H."/>
            <person name="Taylor A."/>
            <person name="Grigoriev I.V."/>
            <person name="Nagy L.G."/>
            <person name="Martin F."/>
            <person name="Kauserud H."/>
        </authorList>
    </citation>
    <scope>NUCLEOTIDE SEQUENCE</scope>
    <source>
        <strain evidence="2">CBHHK182m</strain>
    </source>
</reference>
<evidence type="ECO:0000256" key="1">
    <source>
        <dbReference type="SAM" id="MobiDB-lite"/>
    </source>
</evidence>
<feature type="region of interest" description="Disordered" evidence="1">
    <location>
        <begin position="382"/>
        <end position="402"/>
    </location>
</feature>
<feature type="compositionally biased region" description="Basic residues" evidence="1">
    <location>
        <begin position="384"/>
        <end position="400"/>
    </location>
</feature>